<organism evidence="9 10">
    <name type="scientific">Paramuricea clavata</name>
    <name type="common">Red gorgonian</name>
    <name type="synonym">Violescent sea-whip</name>
    <dbReference type="NCBI Taxonomy" id="317549"/>
    <lineage>
        <taxon>Eukaryota</taxon>
        <taxon>Metazoa</taxon>
        <taxon>Cnidaria</taxon>
        <taxon>Anthozoa</taxon>
        <taxon>Octocorallia</taxon>
        <taxon>Malacalcyonacea</taxon>
        <taxon>Plexauridae</taxon>
        <taxon>Paramuricea</taxon>
    </lineage>
</organism>
<dbReference type="PROSITE" id="PS50878">
    <property type="entry name" value="RT_POL"/>
    <property type="match status" value="2"/>
</dbReference>
<evidence type="ECO:0000313" key="10">
    <source>
        <dbReference type="Proteomes" id="UP001152795"/>
    </source>
</evidence>
<dbReference type="GO" id="GO:0006508">
    <property type="term" value="P:proteolysis"/>
    <property type="evidence" value="ECO:0007669"/>
    <property type="project" value="InterPro"/>
</dbReference>
<dbReference type="SUPFAM" id="SSF56672">
    <property type="entry name" value="DNA/RNA polymerases"/>
    <property type="match status" value="2"/>
</dbReference>
<dbReference type="InterPro" id="IPR036397">
    <property type="entry name" value="RNaseH_sf"/>
</dbReference>
<feature type="region of interest" description="Disordered" evidence="8">
    <location>
        <begin position="1520"/>
        <end position="1568"/>
    </location>
</feature>
<dbReference type="SUPFAM" id="SSF50630">
    <property type="entry name" value="Acid proteases"/>
    <property type="match status" value="1"/>
</dbReference>
<evidence type="ECO:0000313" key="9">
    <source>
        <dbReference type="EMBL" id="CAB4021745.1"/>
    </source>
</evidence>
<dbReference type="InterPro" id="IPR050951">
    <property type="entry name" value="Retrovirus_Pol_polyprotein"/>
</dbReference>
<protein>
    <recommendedName>
        <fullName evidence="1">RNA-directed DNA polymerase</fullName>
        <ecNumber evidence="1">2.7.7.49</ecNumber>
    </recommendedName>
</protein>
<dbReference type="SUPFAM" id="SSF53098">
    <property type="entry name" value="Ribonuclease H-like"/>
    <property type="match status" value="1"/>
</dbReference>
<evidence type="ECO:0000256" key="5">
    <source>
        <dbReference type="ARBA" id="ARBA00022759"/>
    </source>
</evidence>
<dbReference type="PROSITE" id="PS00141">
    <property type="entry name" value="ASP_PROTEASE"/>
    <property type="match status" value="1"/>
</dbReference>
<dbReference type="InterPro" id="IPR021109">
    <property type="entry name" value="Peptidase_aspartic_dom_sf"/>
</dbReference>
<dbReference type="Pfam" id="PF17921">
    <property type="entry name" value="Integrase_H2C2"/>
    <property type="match status" value="1"/>
</dbReference>
<feature type="compositionally biased region" description="Polar residues" evidence="8">
    <location>
        <begin position="479"/>
        <end position="495"/>
    </location>
</feature>
<evidence type="ECO:0000256" key="4">
    <source>
        <dbReference type="ARBA" id="ARBA00022722"/>
    </source>
</evidence>
<accession>A0A7D9J4K7</accession>
<evidence type="ECO:0000256" key="2">
    <source>
        <dbReference type="ARBA" id="ARBA00022679"/>
    </source>
</evidence>
<feature type="region of interest" description="Disordered" evidence="8">
    <location>
        <begin position="465"/>
        <end position="508"/>
    </location>
</feature>
<dbReference type="Gene3D" id="3.30.420.10">
    <property type="entry name" value="Ribonuclease H-like superfamily/Ribonuclease H"/>
    <property type="match status" value="1"/>
</dbReference>
<reference evidence="9" key="1">
    <citation type="submission" date="2020-04" db="EMBL/GenBank/DDBJ databases">
        <authorList>
            <person name="Alioto T."/>
            <person name="Alioto T."/>
            <person name="Gomez Garrido J."/>
        </authorList>
    </citation>
    <scope>NUCLEOTIDE SEQUENCE</scope>
    <source>
        <strain evidence="9">A484AB</strain>
    </source>
</reference>
<dbReference type="FunFam" id="1.10.340.70:FF:000003">
    <property type="entry name" value="Protein CBG25708"/>
    <property type="match status" value="1"/>
</dbReference>
<feature type="compositionally biased region" description="Basic and acidic residues" evidence="8">
    <location>
        <begin position="1543"/>
        <end position="1562"/>
    </location>
</feature>
<dbReference type="InterPro" id="IPR012337">
    <property type="entry name" value="RNaseH-like_sf"/>
</dbReference>
<dbReference type="PROSITE" id="PS50994">
    <property type="entry name" value="INTEGRASE"/>
    <property type="match status" value="1"/>
</dbReference>
<dbReference type="PANTHER" id="PTHR37984:SF11">
    <property type="entry name" value="INTEGRASE CATALYTIC DOMAIN-CONTAINING PROTEIN"/>
    <property type="match status" value="1"/>
</dbReference>
<dbReference type="Gene3D" id="3.10.10.10">
    <property type="entry name" value="HIV Type 1 Reverse Transcriptase, subunit A, domain 1"/>
    <property type="match status" value="1"/>
</dbReference>
<dbReference type="OrthoDB" id="10053045at2759"/>
<dbReference type="GO" id="GO:0003964">
    <property type="term" value="F:RNA-directed DNA polymerase activity"/>
    <property type="evidence" value="ECO:0007669"/>
    <property type="project" value="UniProtKB-KW"/>
</dbReference>
<gene>
    <name evidence="9" type="ORF">PACLA_8A080368</name>
</gene>
<dbReference type="Gene3D" id="2.40.70.10">
    <property type="entry name" value="Acid Proteases"/>
    <property type="match status" value="1"/>
</dbReference>
<dbReference type="FunFam" id="3.10.10.10:FF:000003">
    <property type="entry name" value="Retrovirus-related Pol polyprotein from transposon 297-like Protein"/>
    <property type="match status" value="1"/>
</dbReference>
<comment type="caution">
    <text evidence="9">The sequence shown here is derived from an EMBL/GenBank/DDBJ whole genome shotgun (WGS) entry which is preliminary data.</text>
</comment>
<dbReference type="PANTHER" id="PTHR37984">
    <property type="entry name" value="PROTEIN CBG26694"/>
    <property type="match status" value="1"/>
</dbReference>
<dbReference type="InterPro" id="IPR001969">
    <property type="entry name" value="Aspartic_peptidase_AS"/>
</dbReference>
<dbReference type="InterPro" id="IPR043502">
    <property type="entry name" value="DNA/RNA_pol_sf"/>
</dbReference>
<dbReference type="InterPro" id="IPR041588">
    <property type="entry name" value="Integrase_H2C2"/>
</dbReference>
<dbReference type="CDD" id="cd09274">
    <property type="entry name" value="RNase_HI_RT_Ty3"/>
    <property type="match status" value="1"/>
</dbReference>
<dbReference type="GO" id="GO:0015074">
    <property type="term" value="P:DNA integration"/>
    <property type="evidence" value="ECO:0007669"/>
    <property type="project" value="InterPro"/>
</dbReference>
<sequence>MLRNSRSKYFDSICSSRGLNPKRFWSLFKFNNKTRNIPQKLSVKVTETKRTSAGNPADIAALFNNYFTSIFTTDPNIENYSSDALPYQSNNTIIEDITLSEADVFSVLHNLDINKAQGPDGIPARLLKETARQIAPSLTALFNKSLNTGVLPRDWKLANVVPVHKKDNKEHVENYRPISLLSLISKALERCVFNKIKDHVFEQINNGQHGFVPRKSCVTQLIEVFEYIGRELDLGKQVDVIYLDMSKAFDRVSHMQLLKRLRDFGFGGNILNWFRSYLKDRRQQTTVLGATSSALPVTSGVPQGSILGPLLFLLYQNNLPNSINHSKIATFADDTKIYKVINAKADASAMENDLANFQTSSANANLLLNTDKCRSLEVSEKQAKGIDKSLAAIKIDEKLPTEIDDSVNVIQHQQRQQPPYARRETVKRKCYYCGLDYPHKNNSCPAYGKECSFCHKMNHFAKVCKSSQNQDRNKFPRQPRSSRQFNNSSINTVNRQHTDDESNSSSEDEYIYTVNTSSVVASKDNLTAKLKINRTNFRALIDTGASINIIDESTFQHLCKQKPIKIHRSKARIYAYAAQSPLPMLGVFEEIIESKTKMTTAKFHVAKGDNGNLLCSETAAELGLITLNIHNVNKDKPEVNATTKVNTTVKVPNEFTPEAEATEFIQSLTNEYEDLFRGIGCLKNFELKLHIDPNVKPVAQPERRIPFHIREKVTNELDKLTEQGIIEPCSGPTPWVSPLVVVPKPKNPEETRICVDMRMPNTAIIRERHPMPTADELIHKLNGAKVFSKLDLRHGYHQILLAPESRYITTFRTHKGLHRYVRLNYGTSAASEVFQYAISQAIAGIDGVVNISDDILIFGKTQLDHDTALKTVFERLRQVGLTLNKSKCAYNKGTLEFFGMIFSADGVSPDPKKIEAIVNAPRPTNVSGVRSMLGMTNYCSKFIANYASITTPLRQLTKKNAKFQWLPVHENAWKTLTKALTSAPVMAYFDTTKCTELIVDASPTGLGAILQQHTPGNKDHKVIAYASRALKPVEQRYSQTEREALAIVWAMERFHIYTYGTEFVLYTDHKPLELICNNPKSKPPARIERWFLRLHKYRFRVQYSPGKDNPSDYMSRHPLNTSASHRQGELAEEYITFIAQHSTPKSINLEEIKQQTKEDATLQIAMKYIQNGNWHEARNLTDPNINNQELSILYSIRTELTASKDNDLLLKSTRIVIPTSLRKRAIDLAHEGHQGLTKTKQLLREKIWFPSIDSMVKKIIDACIPCQSTTPAHLPVPLKMSKMPPTPWHTVHIDFLAAALIPKLDRIFSTHGIPYKVVSDNGPPFNGQEIRRYMEIHGIEFVTVTPLWPQGNLEAESFMKPLLKSILTARTEGRNWKKELFTFLLNYRATPHSTTKVAPAELLFNRTIRTKLPQQYTSSKPIDKHIMAKENDHNSKSKMKRYTDQARHTKKTLINVGDLVIYKQQKKDKFSTKFNPAPYKVIKVHGATITAQRHSHQITRNISYFKRLNLGEKERQYHLDDQLSDEEEDDIVRNEQDQENEEDARRYPARDRQRTNFYHDPDSAILSH</sequence>
<keyword evidence="3" id="KW-0548">Nucleotidyltransferase</keyword>
<dbReference type="Proteomes" id="UP001152795">
    <property type="component" value="Unassembled WGS sequence"/>
</dbReference>
<keyword evidence="6" id="KW-0378">Hydrolase</keyword>
<evidence type="ECO:0000256" key="8">
    <source>
        <dbReference type="SAM" id="MobiDB-lite"/>
    </source>
</evidence>
<dbReference type="Pfam" id="PF17917">
    <property type="entry name" value="RT_RNaseH"/>
    <property type="match status" value="1"/>
</dbReference>
<dbReference type="FunFam" id="3.30.70.270:FF:000026">
    <property type="entry name" value="Transposon Ty3-G Gag-Pol polyprotein"/>
    <property type="match status" value="1"/>
</dbReference>
<keyword evidence="2" id="KW-0808">Transferase</keyword>
<dbReference type="CDD" id="cd00303">
    <property type="entry name" value="retropepsin_like"/>
    <property type="match status" value="1"/>
</dbReference>
<dbReference type="InterPro" id="IPR001584">
    <property type="entry name" value="Integrase_cat-core"/>
</dbReference>
<dbReference type="GO" id="GO:0004519">
    <property type="term" value="F:endonuclease activity"/>
    <property type="evidence" value="ECO:0007669"/>
    <property type="project" value="UniProtKB-KW"/>
</dbReference>
<dbReference type="InterPro" id="IPR043128">
    <property type="entry name" value="Rev_trsase/Diguanyl_cyclase"/>
</dbReference>
<dbReference type="GO" id="GO:0004190">
    <property type="term" value="F:aspartic-type endopeptidase activity"/>
    <property type="evidence" value="ECO:0007669"/>
    <property type="project" value="InterPro"/>
</dbReference>
<keyword evidence="5" id="KW-0255">Endonuclease</keyword>
<dbReference type="EC" id="2.7.7.49" evidence="1"/>
<dbReference type="CDD" id="cd01647">
    <property type="entry name" value="RT_LTR"/>
    <property type="match status" value="1"/>
</dbReference>
<dbReference type="Gene3D" id="1.10.340.70">
    <property type="match status" value="1"/>
</dbReference>
<proteinExistence type="predicted"/>
<dbReference type="InterPro" id="IPR000477">
    <property type="entry name" value="RT_dom"/>
</dbReference>
<evidence type="ECO:0000256" key="3">
    <source>
        <dbReference type="ARBA" id="ARBA00022695"/>
    </source>
</evidence>
<keyword evidence="4" id="KW-0540">Nuclease</keyword>
<keyword evidence="10" id="KW-1185">Reference proteome</keyword>
<dbReference type="InterPro" id="IPR041373">
    <property type="entry name" value="RT_RNaseH"/>
</dbReference>
<dbReference type="CDD" id="cd01650">
    <property type="entry name" value="RT_nLTR_like"/>
    <property type="match status" value="1"/>
</dbReference>
<evidence type="ECO:0000256" key="6">
    <source>
        <dbReference type="ARBA" id="ARBA00022801"/>
    </source>
</evidence>
<keyword evidence="7" id="KW-0695">RNA-directed DNA polymerase</keyword>
<name>A0A7D9J4K7_PARCT</name>
<dbReference type="Gene3D" id="3.30.70.270">
    <property type="match status" value="2"/>
</dbReference>
<evidence type="ECO:0000256" key="7">
    <source>
        <dbReference type="ARBA" id="ARBA00022918"/>
    </source>
</evidence>
<dbReference type="EMBL" id="CACRXK020011595">
    <property type="protein sequence ID" value="CAB4021745.1"/>
    <property type="molecule type" value="Genomic_DNA"/>
</dbReference>
<dbReference type="GO" id="GO:0003676">
    <property type="term" value="F:nucleic acid binding"/>
    <property type="evidence" value="ECO:0007669"/>
    <property type="project" value="InterPro"/>
</dbReference>
<evidence type="ECO:0000256" key="1">
    <source>
        <dbReference type="ARBA" id="ARBA00012493"/>
    </source>
</evidence>
<dbReference type="Pfam" id="PF00078">
    <property type="entry name" value="RVT_1"/>
    <property type="match status" value="2"/>
</dbReference>